<evidence type="ECO:0000313" key="4">
    <source>
        <dbReference type="WBParaSite" id="TTAC_0001028601-mRNA-1"/>
    </source>
</evidence>
<dbReference type="EMBL" id="UYWX01021495">
    <property type="protein sequence ID" value="VDM35251.1"/>
    <property type="molecule type" value="Genomic_DNA"/>
</dbReference>
<dbReference type="WBParaSite" id="TTAC_0001028601-mRNA-1">
    <property type="protein sequence ID" value="TTAC_0001028601-mRNA-1"/>
    <property type="gene ID" value="TTAC_0001028601"/>
</dbReference>
<organism evidence="4">
    <name type="scientific">Hydatigena taeniaeformis</name>
    <name type="common">Feline tapeworm</name>
    <name type="synonym">Taenia taeniaeformis</name>
    <dbReference type="NCBI Taxonomy" id="6205"/>
    <lineage>
        <taxon>Eukaryota</taxon>
        <taxon>Metazoa</taxon>
        <taxon>Spiralia</taxon>
        <taxon>Lophotrochozoa</taxon>
        <taxon>Platyhelminthes</taxon>
        <taxon>Cestoda</taxon>
        <taxon>Eucestoda</taxon>
        <taxon>Cyclophyllidea</taxon>
        <taxon>Taeniidae</taxon>
        <taxon>Hydatigera</taxon>
    </lineage>
</organism>
<evidence type="ECO:0000313" key="2">
    <source>
        <dbReference type="EMBL" id="VDM35251.1"/>
    </source>
</evidence>
<reference evidence="2 3" key="2">
    <citation type="submission" date="2018-11" db="EMBL/GenBank/DDBJ databases">
        <authorList>
            <consortium name="Pathogen Informatics"/>
        </authorList>
    </citation>
    <scope>NUCLEOTIDE SEQUENCE [LARGE SCALE GENOMIC DNA]</scope>
</reference>
<proteinExistence type="predicted"/>
<feature type="transmembrane region" description="Helical" evidence="1">
    <location>
        <begin position="50"/>
        <end position="70"/>
    </location>
</feature>
<name>A0A0R3X9R1_HYDTA</name>
<feature type="transmembrane region" description="Helical" evidence="1">
    <location>
        <begin position="7"/>
        <end position="30"/>
    </location>
</feature>
<sequence length="139" mass="14872">MSHTDHRVGYVVLALIAVILYFTAIGYGGWDCKGSILGQTCAKNSVNLTTGALLTTAGVVVFFAAIFLILTLTKGKDWMDILATVLTIIAAILAMAGVFYYLDKKNIWSPFIATIAMSITVALAAILICDHCTITTHKA</sequence>
<dbReference type="Proteomes" id="UP000274429">
    <property type="component" value="Unassembled WGS sequence"/>
</dbReference>
<keyword evidence="1" id="KW-1133">Transmembrane helix</keyword>
<keyword evidence="3" id="KW-1185">Reference proteome</keyword>
<protein>
    <submittedName>
        <fullName evidence="4">Expressed conserved protein</fullName>
    </submittedName>
</protein>
<evidence type="ECO:0000256" key="1">
    <source>
        <dbReference type="SAM" id="Phobius"/>
    </source>
</evidence>
<evidence type="ECO:0000313" key="3">
    <source>
        <dbReference type="Proteomes" id="UP000274429"/>
    </source>
</evidence>
<accession>A0A0R3X9R1</accession>
<keyword evidence="1" id="KW-0472">Membrane</keyword>
<dbReference type="AlphaFoldDB" id="A0A0R3X9R1"/>
<reference evidence="4" key="1">
    <citation type="submission" date="2017-02" db="UniProtKB">
        <authorList>
            <consortium name="WormBaseParasite"/>
        </authorList>
    </citation>
    <scope>IDENTIFICATION</scope>
</reference>
<keyword evidence="1" id="KW-0812">Transmembrane</keyword>
<dbReference type="OrthoDB" id="6266799at2759"/>
<gene>
    <name evidence="2" type="ORF">TTAC_LOCUS10271</name>
</gene>
<feature type="transmembrane region" description="Helical" evidence="1">
    <location>
        <begin position="108"/>
        <end position="129"/>
    </location>
</feature>
<feature type="transmembrane region" description="Helical" evidence="1">
    <location>
        <begin position="82"/>
        <end position="102"/>
    </location>
</feature>